<dbReference type="Proteomes" id="UP000250572">
    <property type="component" value="Unassembled WGS sequence"/>
</dbReference>
<gene>
    <name evidence="2" type="ORF">CCH79_00016037</name>
</gene>
<protein>
    <submittedName>
        <fullName evidence="2">Uncharacterized protein</fullName>
    </submittedName>
</protein>
<evidence type="ECO:0000256" key="1">
    <source>
        <dbReference type="SAM" id="MobiDB-lite"/>
    </source>
</evidence>
<comment type="caution">
    <text evidence="2">The sequence shown here is derived from an EMBL/GenBank/DDBJ whole genome shotgun (WGS) entry which is preliminary data.</text>
</comment>
<keyword evidence="3" id="KW-1185">Reference proteome</keyword>
<organism evidence="2 3">
    <name type="scientific">Gambusia affinis</name>
    <name type="common">Western mosquitofish</name>
    <name type="synonym">Heterandria affinis</name>
    <dbReference type="NCBI Taxonomy" id="33528"/>
    <lineage>
        <taxon>Eukaryota</taxon>
        <taxon>Metazoa</taxon>
        <taxon>Chordata</taxon>
        <taxon>Craniata</taxon>
        <taxon>Vertebrata</taxon>
        <taxon>Euteleostomi</taxon>
        <taxon>Actinopterygii</taxon>
        <taxon>Neopterygii</taxon>
        <taxon>Teleostei</taxon>
        <taxon>Neoteleostei</taxon>
        <taxon>Acanthomorphata</taxon>
        <taxon>Ovalentaria</taxon>
        <taxon>Atherinomorphae</taxon>
        <taxon>Cyprinodontiformes</taxon>
        <taxon>Poeciliidae</taxon>
        <taxon>Poeciliinae</taxon>
        <taxon>Gambusia</taxon>
    </lineage>
</organism>
<feature type="region of interest" description="Disordered" evidence="1">
    <location>
        <begin position="61"/>
        <end position="82"/>
    </location>
</feature>
<feature type="compositionally biased region" description="Basic and acidic residues" evidence="1">
    <location>
        <begin position="63"/>
        <end position="82"/>
    </location>
</feature>
<accession>A0A315VPG7</accession>
<dbReference type="EMBL" id="NHOQ01001369">
    <property type="protein sequence ID" value="PWA25024.1"/>
    <property type="molecule type" value="Genomic_DNA"/>
</dbReference>
<name>A0A315VPG7_GAMAF</name>
<proteinExistence type="predicted"/>
<evidence type="ECO:0000313" key="3">
    <source>
        <dbReference type="Proteomes" id="UP000250572"/>
    </source>
</evidence>
<feature type="non-terminal residue" evidence="2">
    <location>
        <position position="82"/>
    </location>
</feature>
<evidence type="ECO:0000313" key="2">
    <source>
        <dbReference type="EMBL" id="PWA25024.1"/>
    </source>
</evidence>
<dbReference type="AlphaFoldDB" id="A0A315VPG7"/>
<reference evidence="2 3" key="1">
    <citation type="journal article" date="2018" name="G3 (Bethesda)">
        <title>A High-Quality Reference Genome for the Invasive Mosquitofish Gambusia affinis Using a Chicago Library.</title>
        <authorList>
            <person name="Hoffberg S.L."/>
            <person name="Troendle N.J."/>
            <person name="Glenn T.C."/>
            <person name="Mahmud O."/>
            <person name="Louha S."/>
            <person name="Chalopin D."/>
            <person name="Bennetzen J.L."/>
            <person name="Mauricio R."/>
        </authorList>
    </citation>
    <scope>NUCLEOTIDE SEQUENCE [LARGE SCALE GENOMIC DNA]</scope>
    <source>
        <strain evidence="2">NE01/NJP1002.9</strain>
        <tissue evidence="2">Muscle</tissue>
    </source>
</reference>
<sequence length="82" mass="9330">MEKPGALGQNPEVHQISSSLRSRQAGDRVLVEFNEKHGCSAGRLPSPVAATELALRCTFKGRNLQERERESERERDRELERE</sequence>
<feature type="region of interest" description="Disordered" evidence="1">
    <location>
        <begin position="1"/>
        <end position="24"/>
    </location>
</feature>